<name>A0A1G7XRY9_CHIFI</name>
<gene>
    <name evidence="1" type="ORF">SAMN04488121_10755</name>
</gene>
<dbReference type="EMBL" id="FNBN01000007">
    <property type="protein sequence ID" value="SDG86969.1"/>
    <property type="molecule type" value="Genomic_DNA"/>
</dbReference>
<evidence type="ECO:0000313" key="1">
    <source>
        <dbReference type="EMBL" id="SDG86969.1"/>
    </source>
</evidence>
<evidence type="ECO:0000313" key="2">
    <source>
        <dbReference type="Proteomes" id="UP000199045"/>
    </source>
</evidence>
<sequence length="69" mass="8175">MKLRVYIPGYKYRIMNVPLRDTNRINKPGTICFLAGDKPDHTSRNYERVLIVRSWKTPDSPRRIRLSSI</sequence>
<dbReference type="AlphaFoldDB" id="A0A1G7XRY9"/>
<accession>A0A1G7XRY9</accession>
<dbReference type="Proteomes" id="UP000199045">
    <property type="component" value="Unassembled WGS sequence"/>
</dbReference>
<organism evidence="1 2">
    <name type="scientific">Chitinophaga filiformis</name>
    <name type="common">Myxococcus filiformis</name>
    <name type="synonym">Flexibacter filiformis</name>
    <dbReference type="NCBI Taxonomy" id="104663"/>
    <lineage>
        <taxon>Bacteria</taxon>
        <taxon>Pseudomonadati</taxon>
        <taxon>Bacteroidota</taxon>
        <taxon>Chitinophagia</taxon>
        <taxon>Chitinophagales</taxon>
        <taxon>Chitinophagaceae</taxon>
        <taxon>Chitinophaga</taxon>
    </lineage>
</organism>
<protein>
    <submittedName>
        <fullName evidence="1">Uncharacterized protein</fullName>
    </submittedName>
</protein>
<proteinExistence type="predicted"/>
<reference evidence="1 2" key="1">
    <citation type="submission" date="2016-10" db="EMBL/GenBank/DDBJ databases">
        <authorList>
            <person name="de Groot N.N."/>
        </authorList>
    </citation>
    <scope>NUCLEOTIDE SEQUENCE [LARGE SCALE GENOMIC DNA]</scope>
    <source>
        <strain evidence="1 2">DSM 527</strain>
    </source>
</reference>